<dbReference type="InterPro" id="IPR043502">
    <property type="entry name" value="DNA/RNA_pol_sf"/>
</dbReference>
<dbReference type="SUPFAM" id="SSF56672">
    <property type="entry name" value="DNA/RNA polymerases"/>
    <property type="match status" value="1"/>
</dbReference>
<dbReference type="PANTHER" id="PTHR33050:SF7">
    <property type="entry name" value="RIBONUCLEASE H"/>
    <property type="match status" value="1"/>
</dbReference>
<evidence type="ECO:0000256" key="1">
    <source>
        <dbReference type="SAM" id="MobiDB-lite"/>
    </source>
</evidence>
<dbReference type="AlphaFoldDB" id="E9HCP5"/>
<dbReference type="KEGG" id="dpx:DAPPUDRAFT_257014"/>
<feature type="compositionally biased region" description="Basic and acidic residues" evidence="1">
    <location>
        <begin position="7"/>
        <end position="22"/>
    </location>
</feature>
<gene>
    <name evidence="2" type="ORF">DAPPUDRAFT_257014</name>
</gene>
<dbReference type="InterPro" id="IPR052055">
    <property type="entry name" value="Hepadnavirus_pol/RT"/>
</dbReference>
<dbReference type="InParanoid" id="E9HCP5"/>
<dbReference type="Proteomes" id="UP000000305">
    <property type="component" value="Unassembled WGS sequence"/>
</dbReference>
<dbReference type="HOGENOM" id="CLU_647714_0_0_1"/>
<dbReference type="PhylomeDB" id="E9HCP5"/>
<name>E9HCP5_DAPPU</name>
<feature type="compositionally biased region" description="Polar residues" evidence="1">
    <location>
        <begin position="122"/>
        <end position="139"/>
    </location>
</feature>
<evidence type="ECO:0000313" key="3">
    <source>
        <dbReference type="Proteomes" id="UP000000305"/>
    </source>
</evidence>
<sequence>MARHPRDRWEFPNGPDDHRFAYRFDNPGPLGYDQGRERPYSWYDPYYPEAREEFSSYGPYDYADVYRKRPNYDPQSYPTHGDFLQNDEENVEDLVPEESQEEEWEGDDEDLVVIRRPWRPRSINSHTDGKTNTSQTTGVGSSGIGLRGASRNGDGTNESRQNAPTEASTEHVLVPEPIVQTQQPDDEIGPAPLSIFPGKICQEIASLLAYGVSTAESKEISKAFQLKFKEEGLSIFPPKLYGWMSRRAKEKSLGFLINLEKSVTTPSRVMEYLGMVIDSVQEVKKMCTDALNTGQVPLRDVASILGNFTWAIPTIPFAQSHYRSMQRFYINESQKALGDLSVKCVLSVGARSDLEWWVANLEEANGKEFFPKVADMEIFSDASRSGWGAVCDGITTRGPWTMDQSTLHINCLELLGYFIFGRIA</sequence>
<proteinExistence type="predicted"/>
<dbReference type="CDD" id="cd09275">
    <property type="entry name" value="RNase_HI_RT_DIRS1"/>
    <property type="match status" value="1"/>
</dbReference>
<feature type="region of interest" description="Disordered" evidence="1">
    <location>
        <begin position="1"/>
        <end position="22"/>
    </location>
</feature>
<accession>E9HCP5</accession>
<dbReference type="GO" id="GO:0071897">
    <property type="term" value="P:DNA biosynthetic process"/>
    <property type="evidence" value="ECO:0007669"/>
    <property type="project" value="UniProtKB-ARBA"/>
</dbReference>
<reference evidence="2 3" key="1">
    <citation type="journal article" date="2011" name="Science">
        <title>The ecoresponsive genome of Daphnia pulex.</title>
        <authorList>
            <person name="Colbourne J.K."/>
            <person name="Pfrender M.E."/>
            <person name="Gilbert D."/>
            <person name="Thomas W.K."/>
            <person name="Tucker A."/>
            <person name="Oakley T.H."/>
            <person name="Tokishita S."/>
            <person name="Aerts A."/>
            <person name="Arnold G.J."/>
            <person name="Basu M.K."/>
            <person name="Bauer D.J."/>
            <person name="Caceres C.E."/>
            <person name="Carmel L."/>
            <person name="Casola C."/>
            <person name="Choi J.H."/>
            <person name="Detter J.C."/>
            <person name="Dong Q."/>
            <person name="Dusheyko S."/>
            <person name="Eads B.D."/>
            <person name="Frohlich T."/>
            <person name="Geiler-Samerotte K.A."/>
            <person name="Gerlach D."/>
            <person name="Hatcher P."/>
            <person name="Jogdeo S."/>
            <person name="Krijgsveld J."/>
            <person name="Kriventseva E.V."/>
            <person name="Kultz D."/>
            <person name="Laforsch C."/>
            <person name="Lindquist E."/>
            <person name="Lopez J."/>
            <person name="Manak J.R."/>
            <person name="Muller J."/>
            <person name="Pangilinan J."/>
            <person name="Patwardhan R.P."/>
            <person name="Pitluck S."/>
            <person name="Pritham E.J."/>
            <person name="Rechtsteiner A."/>
            <person name="Rho M."/>
            <person name="Rogozin I.B."/>
            <person name="Sakarya O."/>
            <person name="Salamov A."/>
            <person name="Schaack S."/>
            <person name="Shapiro H."/>
            <person name="Shiga Y."/>
            <person name="Skalitzky C."/>
            <person name="Smith Z."/>
            <person name="Souvorov A."/>
            <person name="Sung W."/>
            <person name="Tang Z."/>
            <person name="Tsuchiya D."/>
            <person name="Tu H."/>
            <person name="Vos H."/>
            <person name="Wang M."/>
            <person name="Wolf Y.I."/>
            <person name="Yamagata H."/>
            <person name="Yamada T."/>
            <person name="Ye Y."/>
            <person name="Shaw J.R."/>
            <person name="Andrews J."/>
            <person name="Crease T.J."/>
            <person name="Tang H."/>
            <person name="Lucas S.M."/>
            <person name="Robertson H.M."/>
            <person name="Bork P."/>
            <person name="Koonin E.V."/>
            <person name="Zdobnov E.M."/>
            <person name="Grigoriev I.V."/>
            <person name="Lynch M."/>
            <person name="Boore J.L."/>
        </authorList>
    </citation>
    <scope>NUCLEOTIDE SEQUENCE [LARGE SCALE GENOMIC DNA]</scope>
</reference>
<protein>
    <submittedName>
        <fullName evidence="2">Uncharacterized protein</fullName>
    </submittedName>
</protein>
<keyword evidence="3" id="KW-1185">Reference proteome</keyword>
<dbReference type="OrthoDB" id="6381216at2759"/>
<dbReference type="EMBL" id="GL732620">
    <property type="protein sequence ID" value="EFX70545.1"/>
    <property type="molecule type" value="Genomic_DNA"/>
</dbReference>
<dbReference type="PANTHER" id="PTHR33050">
    <property type="entry name" value="REVERSE TRANSCRIPTASE DOMAIN-CONTAINING PROTEIN"/>
    <property type="match status" value="1"/>
</dbReference>
<feature type="region of interest" description="Disordered" evidence="1">
    <location>
        <begin position="121"/>
        <end position="172"/>
    </location>
</feature>
<feature type="compositionally biased region" description="Polar residues" evidence="1">
    <location>
        <begin position="153"/>
        <end position="167"/>
    </location>
</feature>
<organism evidence="2 3">
    <name type="scientific">Daphnia pulex</name>
    <name type="common">Water flea</name>
    <dbReference type="NCBI Taxonomy" id="6669"/>
    <lineage>
        <taxon>Eukaryota</taxon>
        <taxon>Metazoa</taxon>
        <taxon>Ecdysozoa</taxon>
        <taxon>Arthropoda</taxon>
        <taxon>Crustacea</taxon>
        <taxon>Branchiopoda</taxon>
        <taxon>Diplostraca</taxon>
        <taxon>Cladocera</taxon>
        <taxon>Anomopoda</taxon>
        <taxon>Daphniidae</taxon>
        <taxon>Daphnia</taxon>
    </lineage>
</organism>
<evidence type="ECO:0000313" key="2">
    <source>
        <dbReference type="EMBL" id="EFX70545.1"/>
    </source>
</evidence>